<dbReference type="Proteomes" id="UP001620514">
    <property type="component" value="Unassembled WGS sequence"/>
</dbReference>
<gene>
    <name evidence="1" type="ORF">ABH943_002738</name>
</gene>
<organism evidence="1 2">
    <name type="scientific">Caballeronia udeis</name>
    <dbReference type="NCBI Taxonomy" id="1232866"/>
    <lineage>
        <taxon>Bacteria</taxon>
        <taxon>Pseudomonadati</taxon>
        <taxon>Pseudomonadota</taxon>
        <taxon>Betaproteobacteria</taxon>
        <taxon>Burkholderiales</taxon>
        <taxon>Burkholderiaceae</taxon>
        <taxon>Caballeronia</taxon>
    </lineage>
</organism>
<keyword evidence="2" id="KW-1185">Reference proteome</keyword>
<reference evidence="1 2" key="1">
    <citation type="submission" date="2024-11" db="EMBL/GenBank/DDBJ databases">
        <title>Using genomics to understand microbial adaptation to soil warming.</title>
        <authorList>
            <person name="Deangelis K.M. PhD."/>
        </authorList>
    </citation>
    <scope>NUCLEOTIDE SEQUENCE [LARGE SCALE GENOMIC DNA]</scope>
    <source>
        <strain evidence="1 2">GAS97</strain>
    </source>
</reference>
<protein>
    <submittedName>
        <fullName evidence="1">Uncharacterized protein</fullName>
    </submittedName>
</protein>
<sequence length="53" mass="5832">MHLKTNSVGLLILAVDLKDRIGTDVTAFEMGARMFFRGAPGRGLLTIYYRGTS</sequence>
<evidence type="ECO:0000313" key="2">
    <source>
        <dbReference type="Proteomes" id="UP001620514"/>
    </source>
</evidence>
<accession>A0ABW8ML43</accession>
<dbReference type="EMBL" id="JBIYDN010000007">
    <property type="protein sequence ID" value="MFK4442722.1"/>
    <property type="molecule type" value="Genomic_DNA"/>
</dbReference>
<evidence type="ECO:0000313" key="1">
    <source>
        <dbReference type="EMBL" id="MFK4442722.1"/>
    </source>
</evidence>
<comment type="caution">
    <text evidence="1">The sequence shown here is derived from an EMBL/GenBank/DDBJ whole genome shotgun (WGS) entry which is preliminary data.</text>
</comment>
<name>A0ABW8ML43_9BURK</name>
<proteinExistence type="predicted"/>